<evidence type="ECO:0000259" key="1">
    <source>
        <dbReference type="PROSITE" id="PS50995"/>
    </source>
</evidence>
<dbReference type="KEGG" id="dsc:ABOD76_06845"/>
<feature type="domain" description="HTH marR-type" evidence="1">
    <location>
        <begin position="20"/>
        <end position="165"/>
    </location>
</feature>
<dbReference type="PANTHER" id="PTHR33164:SF43">
    <property type="entry name" value="HTH-TYPE TRANSCRIPTIONAL REPRESSOR YETL"/>
    <property type="match status" value="1"/>
</dbReference>
<dbReference type="PROSITE" id="PS50995">
    <property type="entry name" value="HTH_MARR_2"/>
    <property type="match status" value="1"/>
</dbReference>
<dbReference type="EMBL" id="CP158299">
    <property type="protein sequence ID" value="XBV86014.1"/>
    <property type="molecule type" value="Genomic_DNA"/>
</dbReference>
<dbReference type="InterPro" id="IPR000835">
    <property type="entry name" value="HTH_MarR-typ"/>
</dbReference>
<dbReference type="Gene3D" id="1.10.10.10">
    <property type="entry name" value="Winged helix-like DNA-binding domain superfamily/Winged helix DNA-binding domain"/>
    <property type="match status" value="1"/>
</dbReference>
<reference evidence="2" key="1">
    <citation type="submission" date="2024-06" db="EMBL/GenBank/DDBJ databases">
        <title>Draft Genome Sequence of Deinococcus sonorensis Type Strain KR-87, a Biofilm Producing Representative of the Genus Deinococcus.</title>
        <authorList>
            <person name="Boren L.S."/>
            <person name="Grosso R.A."/>
            <person name="Hugenberg-Cox A.N."/>
            <person name="Hill J.T.E."/>
            <person name="Albert C.M."/>
            <person name="Tuohy J.M."/>
        </authorList>
    </citation>
    <scope>NUCLEOTIDE SEQUENCE</scope>
    <source>
        <strain evidence="2">KR-87</strain>
    </source>
</reference>
<organism evidence="2">
    <name type="scientific">Deinococcus sonorensis KR-87</name>
    <dbReference type="NCBI Taxonomy" id="694439"/>
    <lineage>
        <taxon>Bacteria</taxon>
        <taxon>Thermotogati</taxon>
        <taxon>Deinococcota</taxon>
        <taxon>Deinococci</taxon>
        <taxon>Deinococcales</taxon>
        <taxon>Deinococcaceae</taxon>
        <taxon>Deinococcus</taxon>
    </lineage>
</organism>
<dbReference type="GO" id="GO:0003700">
    <property type="term" value="F:DNA-binding transcription factor activity"/>
    <property type="evidence" value="ECO:0007669"/>
    <property type="project" value="InterPro"/>
</dbReference>
<dbReference type="PRINTS" id="PR00598">
    <property type="entry name" value="HTHMARR"/>
</dbReference>
<sequence>MKGSELETNSLADGSPPAGRAEVIGSVLEIHREMMWLAQYAIRDMLQHLELQMPQLMVLTMLGGLHPELGTPSPDGLSMRDFTRALSLPPATATSLIDRMTARGLVERTSSPQDRRVVVVRLTPQGQDVLQQVNRAWQRTQEDVFGTLDDQDLQQYLAIVQRLRDGYHQRYPQLGRELAAAPCGAQARGEEQP</sequence>
<dbReference type="InterPro" id="IPR039422">
    <property type="entry name" value="MarR/SlyA-like"/>
</dbReference>
<dbReference type="AlphaFoldDB" id="A0AAU7UC03"/>
<accession>A0AAU7UC03</accession>
<gene>
    <name evidence="2" type="ORF">ABOD76_06845</name>
</gene>
<dbReference type="PANTHER" id="PTHR33164">
    <property type="entry name" value="TRANSCRIPTIONAL REGULATOR, MARR FAMILY"/>
    <property type="match status" value="1"/>
</dbReference>
<dbReference type="SUPFAM" id="SSF46785">
    <property type="entry name" value="Winged helix' DNA-binding domain"/>
    <property type="match status" value="1"/>
</dbReference>
<dbReference type="Pfam" id="PF12802">
    <property type="entry name" value="MarR_2"/>
    <property type="match status" value="1"/>
</dbReference>
<dbReference type="InterPro" id="IPR036388">
    <property type="entry name" value="WH-like_DNA-bd_sf"/>
</dbReference>
<dbReference type="InterPro" id="IPR036390">
    <property type="entry name" value="WH_DNA-bd_sf"/>
</dbReference>
<protein>
    <submittedName>
        <fullName evidence="2">MarR family transcriptional regulator</fullName>
    </submittedName>
</protein>
<proteinExistence type="predicted"/>
<dbReference type="RefSeq" id="WP_350244063.1">
    <property type="nucleotide sequence ID" value="NZ_CP158299.1"/>
</dbReference>
<evidence type="ECO:0000313" key="2">
    <source>
        <dbReference type="EMBL" id="XBV86014.1"/>
    </source>
</evidence>
<dbReference type="GO" id="GO:0006950">
    <property type="term" value="P:response to stress"/>
    <property type="evidence" value="ECO:0007669"/>
    <property type="project" value="TreeGrafter"/>
</dbReference>
<name>A0AAU7UC03_9DEIO</name>
<dbReference type="SMART" id="SM00347">
    <property type="entry name" value="HTH_MARR"/>
    <property type="match status" value="1"/>
</dbReference>